<dbReference type="InterPro" id="IPR041498">
    <property type="entry name" value="Big_6"/>
</dbReference>
<dbReference type="OrthoDB" id="355609at2"/>
<dbReference type="RefSeq" id="WP_129441334.1">
    <property type="nucleotide sequence ID" value="NZ_CP035492.1"/>
</dbReference>
<sequence>MDTQAPQLNNVSVPADGYYQTGSTLIFQASFSEPVTVVTAGGTPRIGLTVGGQTRYAVYAGGTGTNLLLFSYAIQAGDEDKDGIAFLNPAAGLMDMNGAVVRDGANNNAVVTGFPVPDVSGIKIDTNPPAIVSAAVNPGTYLAGSKLSFALTFTEPVTVTGTPKLSFTIGTDPFQADYISGSGTNKLIWEFALPSGLLDENGIQLAGSLLSGGAITDEAGNAALYSLPEPLDLADVKVDTIIPRIVSVTADPAAGGYYRAGDSLSFSVTFDRNVTVSGGAGDEPKLPFQLGLNHQSAHYVSGSGSSVLTFAYTVAAGDGNGETADLSDSNALLPGGAAIQSASGNPASLSLAGTGLLSNVKVDSTAPSITGIQLPVKTYAAGDTLVITLQASENVQVTGQPSLPLFIGVNGEAGTERLAAYDTAASSANELVFRYAIAAGDLDTDGISYGALALNGAVITDEAGNPLAGPLPAADWSSIQVDTINPVVKQLDIQDSSGAPAAGPYKAGEQLQFTLPLSKTVNVDLAGGTPSLTLQFDGKTSSAAYAGGSGSLSQLVFAYTVAAGDNTDGLSVLAIELNGSSAKDAAGNPLILTVPGGGTTAVKLDTTPPAAPVFTLPDGAKLSYDAVILSGTAEAGATVEVINGTDTGTTTAASDGRWSVSFTGLAEGTAAFTATAVDEAGNRSGTSAITAVVSPKLAFGHTSYSLREGETGDLTVQALHADGTADDVTGAVTFSTGDSTIAAVESAKLKGVSPGTTLVTALWQGLSATADVTVTRSAGGSGGTTASYKLSVTVDGKPVQLTIAAQDIVSGLITLNLNGQSSASLTLSRQLLDEWLGINGGLVVDMKLAAGSVQLKLRDLLEQAAASAGSPQMVQGLSLSMAQADPSQISSAQQALIRSGAEAISAPVWYKAGYTDEAGSQYSLAGLTGYMKRTFAIGSAKPLYGSTVVRWDAAAGAFQFVPAVFKQVGGIWTAELKDLGTGLYIAVSHPVSFADTAQHWADSDISLLASMFVVNGDTQGKFNPNASITRAEFAALITRVLGLEGGSFGSSSSFTDVQDASWYANAIRAAAAAGIITGYEDGGFHPNAAVSRQEMAVMLLRAIHFAGADASSGTSAVTFHDGTHIAGWAAESVAQAAQLGLIKGDSSGAFRPSDHATRAESAAMLLRLMRYAGLSPW</sequence>
<feature type="domain" description="SLH" evidence="1">
    <location>
        <begin position="1050"/>
        <end position="1113"/>
    </location>
</feature>
<dbReference type="KEGG" id="pprt:ET464_12440"/>
<evidence type="ECO:0000313" key="3">
    <source>
        <dbReference type="Proteomes" id="UP000293568"/>
    </source>
</evidence>
<dbReference type="InterPro" id="IPR051465">
    <property type="entry name" value="Cell_Envelope_Struct_Comp"/>
</dbReference>
<dbReference type="Proteomes" id="UP000293568">
    <property type="component" value="Chromosome"/>
</dbReference>
<feature type="domain" description="SLH" evidence="1">
    <location>
        <begin position="988"/>
        <end position="1049"/>
    </location>
</feature>
<dbReference type="PROSITE" id="PS51272">
    <property type="entry name" value="SLH"/>
    <property type="match status" value="3"/>
</dbReference>
<dbReference type="InterPro" id="IPR013783">
    <property type="entry name" value="Ig-like_fold"/>
</dbReference>
<dbReference type="Pfam" id="PF00395">
    <property type="entry name" value="SLH"/>
    <property type="match status" value="3"/>
</dbReference>
<feature type="domain" description="SLH" evidence="1">
    <location>
        <begin position="1116"/>
        <end position="1177"/>
    </location>
</feature>
<dbReference type="PANTHER" id="PTHR43308">
    <property type="entry name" value="OUTER MEMBRANE PROTEIN ALPHA-RELATED"/>
    <property type="match status" value="1"/>
</dbReference>
<name>A0A4P6EXV4_9BACL</name>
<keyword evidence="3" id="KW-1185">Reference proteome</keyword>
<dbReference type="Pfam" id="PF17936">
    <property type="entry name" value="Big_6"/>
    <property type="match status" value="1"/>
</dbReference>
<protein>
    <submittedName>
        <fullName evidence="2">S-layer homology domain-containing protein</fullName>
    </submittedName>
</protein>
<evidence type="ECO:0000259" key="1">
    <source>
        <dbReference type="PROSITE" id="PS51272"/>
    </source>
</evidence>
<dbReference type="AlphaFoldDB" id="A0A4P6EXV4"/>
<dbReference type="EMBL" id="CP035492">
    <property type="protein sequence ID" value="QAY67083.1"/>
    <property type="molecule type" value="Genomic_DNA"/>
</dbReference>
<dbReference type="PANTHER" id="PTHR43308:SF5">
    <property type="entry name" value="S-LAYER PROTEIN _ PEPTIDOGLYCAN ENDO-BETA-N-ACETYLGLUCOSAMINIDASE"/>
    <property type="match status" value="1"/>
</dbReference>
<dbReference type="Gene3D" id="2.60.40.1080">
    <property type="match status" value="1"/>
</dbReference>
<dbReference type="InterPro" id="IPR008964">
    <property type="entry name" value="Invasin/intimin_cell_adhesion"/>
</dbReference>
<organism evidence="2 3">
    <name type="scientific">Paenibacillus protaetiae</name>
    <dbReference type="NCBI Taxonomy" id="2509456"/>
    <lineage>
        <taxon>Bacteria</taxon>
        <taxon>Bacillati</taxon>
        <taxon>Bacillota</taxon>
        <taxon>Bacilli</taxon>
        <taxon>Bacillales</taxon>
        <taxon>Paenibacillaceae</taxon>
        <taxon>Paenibacillus</taxon>
    </lineage>
</organism>
<dbReference type="Gene3D" id="2.60.40.10">
    <property type="entry name" value="Immunoglobulins"/>
    <property type="match status" value="1"/>
</dbReference>
<evidence type="ECO:0000313" key="2">
    <source>
        <dbReference type="EMBL" id="QAY67083.1"/>
    </source>
</evidence>
<dbReference type="InterPro" id="IPR003343">
    <property type="entry name" value="Big_2"/>
</dbReference>
<gene>
    <name evidence="2" type="ORF">ET464_12440</name>
</gene>
<dbReference type="SUPFAM" id="SSF49373">
    <property type="entry name" value="Invasin/intimin cell-adhesion fragments"/>
    <property type="match status" value="1"/>
</dbReference>
<dbReference type="SMART" id="SM00635">
    <property type="entry name" value="BID_2"/>
    <property type="match status" value="1"/>
</dbReference>
<accession>A0A4P6EXV4</accession>
<reference evidence="2 3" key="1">
    <citation type="submission" date="2019-01" db="EMBL/GenBank/DDBJ databases">
        <title>Genome sequencing of strain FW100M-2.</title>
        <authorList>
            <person name="Heo J."/>
            <person name="Kim S.-J."/>
            <person name="Kim J.-S."/>
            <person name="Hong S.-B."/>
            <person name="Kwon S.-W."/>
        </authorList>
    </citation>
    <scope>NUCLEOTIDE SEQUENCE [LARGE SCALE GENOMIC DNA]</scope>
    <source>
        <strain evidence="2 3">FW100M-2</strain>
    </source>
</reference>
<dbReference type="InterPro" id="IPR001119">
    <property type="entry name" value="SLH_dom"/>
</dbReference>
<proteinExistence type="predicted"/>